<dbReference type="RefSeq" id="WP_163693340.1">
    <property type="nucleotide sequence ID" value="NZ_FXTW01000002.1"/>
</dbReference>
<proteinExistence type="predicted"/>
<reference evidence="1 2" key="1">
    <citation type="submission" date="2020-01" db="EMBL/GenBank/DDBJ databases">
        <title>Muriicola jejuensis KCTC 22299.</title>
        <authorList>
            <person name="Wang G."/>
        </authorList>
    </citation>
    <scope>NUCLEOTIDE SEQUENCE [LARGE SCALE GENOMIC DNA]</scope>
    <source>
        <strain evidence="1 2">KCTC 22299</strain>
    </source>
</reference>
<dbReference type="Pfam" id="PF07676">
    <property type="entry name" value="PD40"/>
    <property type="match status" value="1"/>
</dbReference>
<dbReference type="InterPro" id="IPR011042">
    <property type="entry name" value="6-blade_b-propeller_TolB-like"/>
</dbReference>
<dbReference type="InterPro" id="IPR011659">
    <property type="entry name" value="WD40"/>
</dbReference>
<name>A0A6P0UEQ2_9FLAO</name>
<dbReference type="Proteomes" id="UP000468443">
    <property type="component" value="Unassembled WGS sequence"/>
</dbReference>
<evidence type="ECO:0000313" key="2">
    <source>
        <dbReference type="Proteomes" id="UP000468443"/>
    </source>
</evidence>
<comment type="caution">
    <text evidence="1">The sequence shown here is derived from an EMBL/GenBank/DDBJ whole genome shotgun (WGS) entry which is preliminary data.</text>
</comment>
<accession>A0A6P0UEQ2</accession>
<evidence type="ECO:0008006" key="3">
    <source>
        <dbReference type="Google" id="ProtNLM"/>
    </source>
</evidence>
<dbReference type="SUPFAM" id="SSF69304">
    <property type="entry name" value="Tricorn protease N-terminal domain"/>
    <property type="match status" value="1"/>
</dbReference>
<protein>
    <recommendedName>
        <fullName evidence="3">PQQ-binding-like beta-propeller repeat protein</fullName>
    </recommendedName>
</protein>
<dbReference type="AlphaFoldDB" id="A0A6P0UEQ2"/>
<organism evidence="1 2">
    <name type="scientific">Muriicola jejuensis</name>
    <dbReference type="NCBI Taxonomy" id="504488"/>
    <lineage>
        <taxon>Bacteria</taxon>
        <taxon>Pseudomonadati</taxon>
        <taxon>Bacteroidota</taxon>
        <taxon>Flavobacteriia</taxon>
        <taxon>Flavobacteriales</taxon>
        <taxon>Flavobacteriaceae</taxon>
        <taxon>Muriicola</taxon>
    </lineage>
</organism>
<dbReference type="EMBL" id="JAABOP010000002">
    <property type="protein sequence ID" value="NER10940.1"/>
    <property type="molecule type" value="Genomic_DNA"/>
</dbReference>
<evidence type="ECO:0000313" key="1">
    <source>
        <dbReference type="EMBL" id="NER10940.1"/>
    </source>
</evidence>
<gene>
    <name evidence="1" type="ORF">GWK09_10465</name>
</gene>
<dbReference type="Gene3D" id="2.120.10.30">
    <property type="entry name" value="TolB, C-terminal domain"/>
    <property type="match status" value="1"/>
</dbReference>
<keyword evidence="2" id="KW-1185">Reference proteome</keyword>
<sequence length="310" mass="34291">MSVISSPVLPIRRSDLNRFCLLAFITAIPALTFPQADTEVFLLNLRETSEQVNPGEVINLSNNAGYDNQPSFYSNGMILFSSNRNGQTDVAVYTLSDGSLTWKTNTPGGGEYSPLRIPESEDFSAIRLDEDGHQRLYRYNWDTGKPKTLVKDLKVGYHVWYSPEILVSSVLVEDRMDLVVSNLKDGTNYTFQKNVGRSLHLIPGSGLVSFVNKEDGKRQLKSTDPVSGATQVITDLPPGVEDVCWLSDGTILAGVDHTILQFKPGNSETWSIFRILPKGEICRITRIARDPSSGLLAIVGEIPDKTKEKP</sequence>